<accession>A0ABN3WXU6</accession>
<keyword evidence="3" id="KW-1185">Reference proteome</keyword>
<feature type="compositionally biased region" description="Basic and acidic residues" evidence="1">
    <location>
        <begin position="54"/>
        <end position="68"/>
    </location>
</feature>
<evidence type="ECO:0000313" key="2">
    <source>
        <dbReference type="EMBL" id="GAA2930711.1"/>
    </source>
</evidence>
<comment type="caution">
    <text evidence="2">The sequence shown here is derived from an EMBL/GenBank/DDBJ whole genome shotgun (WGS) entry which is preliminary data.</text>
</comment>
<gene>
    <name evidence="2" type="ORF">GCM10020221_28160</name>
</gene>
<reference evidence="2 3" key="1">
    <citation type="journal article" date="2019" name="Int. J. Syst. Evol. Microbiol.">
        <title>The Global Catalogue of Microorganisms (GCM) 10K type strain sequencing project: providing services to taxonomists for standard genome sequencing and annotation.</title>
        <authorList>
            <consortium name="The Broad Institute Genomics Platform"/>
            <consortium name="The Broad Institute Genome Sequencing Center for Infectious Disease"/>
            <person name="Wu L."/>
            <person name="Ma J."/>
        </authorList>
    </citation>
    <scope>NUCLEOTIDE SEQUENCE [LARGE SCALE GENOMIC DNA]</scope>
    <source>
        <strain evidence="2 3">JCM 4087</strain>
    </source>
</reference>
<protein>
    <submittedName>
        <fullName evidence="2">Uncharacterized protein</fullName>
    </submittedName>
</protein>
<proteinExistence type="predicted"/>
<dbReference type="Proteomes" id="UP001501102">
    <property type="component" value="Unassembled WGS sequence"/>
</dbReference>
<dbReference type="EMBL" id="BAAAXZ010000107">
    <property type="protein sequence ID" value="GAA2930711.1"/>
    <property type="molecule type" value="Genomic_DNA"/>
</dbReference>
<sequence>MAHWAATVPQAEPAMPPARAVDEGEVEHAVGGEAADGDVQRRAGVLQAAQYAGGREDGEHGRDAERADPQIGDGVRGGVRRGAEEVDEAGCGGQGGQREGRAEQQGEPDAVHALPDGGRQVPGADAARDGRGGGVGEEDEDADGGGEQRGGHGETGELAGPEVAHDGGVGQHEEGLGDECAEGGHGEREDLAVESAAGAYSALEGFAHTFH</sequence>
<organism evidence="2 3">
    <name type="scientific">Streptomyces thioluteus</name>
    <dbReference type="NCBI Taxonomy" id="66431"/>
    <lineage>
        <taxon>Bacteria</taxon>
        <taxon>Bacillati</taxon>
        <taxon>Actinomycetota</taxon>
        <taxon>Actinomycetes</taxon>
        <taxon>Kitasatosporales</taxon>
        <taxon>Streptomycetaceae</taxon>
        <taxon>Streptomyces</taxon>
    </lineage>
</organism>
<evidence type="ECO:0000313" key="3">
    <source>
        <dbReference type="Proteomes" id="UP001501102"/>
    </source>
</evidence>
<name>A0ABN3WXU6_STRTU</name>
<evidence type="ECO:0000256" key="1">
    <source>
        <dbReference type="SAM" id="MobiDB-lite"/>
    </source>
</evidence>
<feature type="region of interest" description="Disordered" evidence="1">
    <location>
        <begin position="1"/>
        <end position="187"/>
    </location>
</feature>
<feature type="compositionally biased region" description="Basic and acidic residues" evidence="1">
    <location>
        <begin position="20"/>
        <end position="30"/>
    </location>
</feature>